<dbReference type="SUPFAM" id="SSF56601">
    <property type="entry name" value="beta-lactamase/transpeptidase-like"/>
    <property type="match status" value="1"/>
</dbReference>
<dbReference type="OrthoDB" id="4281716at2"/>
<evidence type="ECO:0000313" key="3">
    <source>
        <dbReference type="Proteomes" id="UP000216300"/>
    </source>
</evidence>
<dbReference type="RefSeq" id="WP_094453094.1">
    <property type="nucleotide sequence ID" value="NZ_NMVJ01000006.1"/>
</dbReference>
<dbReference type="Gene3D" id="3.40.710.10">
    <property type="entry name" value="DD-peptidase/beta-lactamase superfamily"/>
    <property type="match status" value="1"/>
</dbReference>
<comment type="caution">
    <text evidence="2">The sequence shown here is derived from an EMBL/GenBank/DDBJ whole genome shotgun (WGS) entry which is preliminary data.</text>
</comment>
<proteinExistence type="predicted"/>
<protein>
    <submittedName>
        <fullName evidence="2">Serine hydrolase</fullName>
    </submittedName>
</protein>
<dbReference type="Proteomes" id="UP000216300">
    <property type="component" value="Unassembled WGS sequence"/>
</dbReference>
<evidence type="ECO:0000259" key="1">
    <source>
        <dbReference type="Pfam" id="PF00144"/>
    </source>
</evidence>
<organism evidence="2 3">
    <name type="scientific">Parenemella sanctibonifatiensis</name>
    <dbReference type="NCBI Taxonomy" id="2016505"/>
    <lineage>
        <taxon>Bacteria</taxon>
        <taxon>Bacillati</taxon>
        <taxon>Actinomycetota</taxon>
        <taxon>Actinomycetes</taxon>
        <taxon>Propionibacteriales</taxon>
        <taxon>Propionibacteriaceae</taxon>
        <taxon>Parenemella</taxon>
    </lineage>
</organism>
<dbReference type="InterPro" id="IPR012338">
    <property type="entry name" value="Beta-lactam/transpept-like"/>
</dbReference>
<evidence type="ECO:0000313" key="2">
    <source>
        <dbReference type="EMBL" id="OYN90828.1"/>
    </source>
</evidence>
<keyword evidence="3" id="KW-1185">Reference proteome</keyword>
<dbReference type="Pfam" id="PF00144">
    <property type="entry name" value="Beta-lactamase"/>
    <property type="match status" value="1"/>
</dbReference>
<gene>
    <name evidence="2" type="ORF">CGZ91_04835</name>
</gene>
<dbReference type="EMBL" id="NMVJ01000006">
    <property type="protein sequence ID" value="OYN90828.1"/>
    <property type="molecule type" value="Genomic_DNA"/>
</dbReference>
<dbReference type="PANTHER" id="PTHR43283:SF3">
    <property type="entry name" value="BETA-LACTAMASE FAMILY PROTEIN (AFU_ORTHOLOGUE AFUA_5G07500)"/>
    <property type="match status" value="1"/>
</dbReference>
<dbReference type="InterPro" id="IPR001466">
    <property type="entry name" value="Beta-lactam-related"/>
</dbReference>
<dbReference type="InterPro" id="IPR050789">
    <property type="entry name" value="Diverse_Enzym_Activities"/>
</dbReference>
<keyword evidence="2" id="KW-0378">Hydrolase</keyword>
<name>A0A255EH15_9ACTN</name>
<dbReference type="GO" id="GO:0016787">
    <property type="term" value="F:hydrolase activity"/>
    <property type="evidence" value="ECO:0007669"/>
    <property type="project" value="UniProtKB-KW"/>
</dbReference>
<reference evidence="2 3" key="1">
    <citation type="submission" date="2017-07" db="EMBL/GenBank/DDBJ databases">
        <title>Draft whole genome sequences of clinical Proprionibacteriaceae strains.</title>
        <authorList>
            <person name="Bernier A.-M."/>
            <person name="Bernard K."/>
            <person name="Domingo M.-C."/>
        </authorList>
    </citation>
    <scope>NUCLEOTIDE SEQUENCE [LARGE SCALE GENOMIC DNA]</scope>
    <source>
        <strain evidence="2 3">NML 150081</strain>
    </source>
</reference>
<feature type="domain" description="Beta-lactamase-related" evidence="1">
    <location>
        <begin position="54"/>
        <end position="375"/>
    </location>
</feature>
<sequence length="392" mass="41169">MAAPTPPQLRTDRVASTMDRAAERIGAGLTWAVLSVSPDSPDAEPAATLGAAGGLSADAIVRIASVTKPIVAAATLSLVESGELRLEDPISRYVPTWADRQVLRVRHGRLDDTVPASREVTVRDLLSMGFGLGYDMNAPEDDALTRAADEAGVMSDWQPPAMTPQQWVEATAALPMAHQPGQGWLYQSSYDALAVVIEAATGRDLDVLVTERILAPLGMHDTGWTVKAADLCRVPAHGFPDERGTVTEACPEHDPALLHPPSFVSASTGLVSTVADLLRFAGMLMNEGVAHGVLPASGPVRVLSAESVRLLTTDTTTAATRTMGNGMLPPDHGWGMGVAIDAAGRYGWDGGTGASLWVDPQDRVAAALLATAGMGGPDEPAYLTEFWRAVRG</sequence>
<dbReference type="AlphaFoldDB" id="A0A255EH15"/>
<dbReference type="PANTHER" id="PTHR43283">
    <property type="entry name" value="BETA-LACTAMASE-RELATED"/>
    <property type="match status" value="1"/>
</dbReference>
<accession>A0A255EH15</accession>